<comment type="function">
    <text evidence="10 12">Specifically methylates the N3 position of the uracil ring of uridine 1498 (m3U1498) in 16S rRNA. Acts on the fully assembled 30S ribosomal subunit.</text>
</comment>
<comment type="catalytic activity">
    <reaction evidence="11 12">
        <text>uridine(1498) in 16S rRNA + S-adenosyl-L-methionine = N(3)-methyluridine(1498) in 16S rRNA + S-adenosyl-L-homocysteine + H(+)</text>
        <dbReference type="Rhea" id="RHEA:42920"/>
        <dbReference type="Rhea" id="RHEA-COMP:10283"/>
        <dbReference type="Rhea" id="RHEA-COMP:10284"/>
        <dbReference type="ChEBI" id="CHEBI:15378"/>
        <dbReference type="ChEBI" id="CHEBI:57856"/>
        <dbReference type="ChEBI" id="CHEBI:59789"/>
        <dbReference type="ChEBI" id="CHEBI:65315"/>
        <dbReference type="ChEBI" id="CHEBI:74502"/>
        <dbReference type="EC" id="2.1.1.193"/>
    </reaction>
</comment>
<feature type="compositionally biased region" description="Basic and acidic residues" evidence="13">
    <location>
        <begin position="1"/>
        <end position="17"/>
    </location>
</feature>
<name>A0A3R8RGK9_9CORY</name>
<dbReference type="Pfam" id="PF04452">
    <property type="entry name" value="Methyltrans_RNA"/>
    <property type="match status" value="1"/>
</dbReference>
<keyword evidence="8 12" id="KW-0808">Transferase</keyword>
<dbReference type="NCBIfam" id="NF008693">
    <property type="entry name" value="PRK11713.2-3"/>
    <property type="match status" value="1"/>
</dbReference>
<feature type="domain" description="Ribosomal RNA small subunit methyltransferase E methyltransferase" evidence="14">
    <location>
        <begin position="86"/>
        <end position="266"/>
    </location>
</feature>
<evidence type="ECO:0000313" key="15">
    <source>
        <dbReference type="EMBL" id="RRQ03365.1"/>
    </source>
</evidence>
<dbReference type="GO" id="GO:0005737">
    <property type="term" value="C:cytoplasm"/>
    <property type="evidence" value="ECO:0007669"/>
    <property type="project" value="UniProtKB-SubCell"/>
</dbReference>
<keyword evidence="6 12" id="KW-0698">rRNA processing</keyword>
<evidence type="ECO:0000256" key="1">
    <source>
        <dbReference type="ARBA" id="ARBA00004496"/>
    </source>
</evidence>
<evidence type="ECO:0000256" key="11">
    <source>
        <dbReference type="ARBA" id="ARBA00047944"/>
    </source>
</evidence>
<keyword evidence="7 12" id="KW-0489">Methyltransferase</keyword>
<dbReference type="InterPro" id="IPR046886">
    <property type="entry name" value="RsmE_MTase_dom"/>
</dbReference>
<comment type="caution">
    <text evidence="15">The sequence shown here is derived from an EMBL/GenBank/DDBJ whole genome shotgun (WGS) entry which is preliminary data.</text>
</comment>
<dbReference type="Gene3D" id="2.40.240.20">
    <property type="entry name" value="Hypothetical PUA domain-like, domain 1"/>
    <property type="match status" value="1"/>
</dbReference>
<dbReference type="Gene3D" id="3.40.1280.10">
    <property type="match status" value="1"/>
</dbReference>
<feature type="region of interest" description="Disordered" evidence="13">
    <location>
        <begin position="1"/>
        <end position="26"/>
    </location>
</feature>
<evidence type="ECO:0000256" key="8">
    <source>
        <dbReference type="ARBA" id="ARBA00022679"/>
    </source>
</evidence>
<comment type="similarity">
    <text evidence="2 12">Belongs to the RNA methyltransferase RsmE family.</text>
</comment>
<dbReference type="InterPro" id="IPR029026">
    <property type="entry name" value="tRNA_m1G_MTases_N"/>
</dbReference>
<sequence length="286" mass="29356">MTDPVFHDPTLRDRLGDRPAAGGGDGAAAEGLVVTLPAEEARHAAVKRIGVGESVVVTDGAGTAVRGRWRDGAVEVNEVLPPHRPRPRVTVVQAVPKSERAELAVDLAVQAGADRIVPWEADRCIARWSGKPGRVEKARAKWATAALAAMKQSRRTEGAVVAPLLGDVADLGTVLDAPPWAEAADPGEAGWTTAVLVLHEAAAVPFARAVADVGPVDELVLVVGPEGGVSDREVDVLAGTHGATAVVLGPEVLRTASAAAVALGALGVLTARWGRAPGPLGLGWSR</sequence>
<dbReference type="GO" id="GO:0070042">
    <property type="term" value="F:rRNA (uridine-N3-)-methyltransferase activity"/>
    <property type="evidence" value="ECO:0007669"/>
    <property type="project" value="TreeGrafter"/>
</dbReference>
<proteinExistence type="inferred from homology"/>
<protein>
    <recommendedName>
        <fullName evidence="4 12">Ribosomal RNA small subunit methyltransferase E</fullName>
        <ecNumber evidence="3 12">2.1.1.193</ecNumber>
    </recommendedName>
</protein>
<dbReference type="NCBIfam" id="TIGR00046">
    <property type="entry name" value="RsmE family RNA methyltransferase"/>
    <property type="match status" value="1"/>
</dbReference>
<comment type="subcellular location">
    <subcellularLocation>
        <location evidence="1 12">Cytoplasm</location>
    </subcellularLocation>
</comment>
<dbReference type="EMBL" id="PQNQ01000019">
    <property type="protein sequence ID" value="RRQ03365.1"/>
    <property type="molecule type" value="Genomic_DNA"/>
</dbReference>
<evidence type="ECO:0000256" key="3">
    <source>
        <dbReference type="ARBA" id="ARBA00012328"/>
    </source>
</evidence>
<dbReference type="RefSeq" id="WP_125175019.1">
    <property type="nucleotide sequence ID" value="NZ_JBHYBM010000082.1"/>
</dbReference>
<dbReference type="InterPro" id="IPR006700">
    <property type="entry name" value="RsmE"/>
</dbReference>
<evidence type="ECO:0000256" key="9">
    <source>
        <dbReference type="ARBA" id="ARBA00022691"/>
    </source>
</evidence>
<evidence type="ECO:0000256" key="5">
    <source>
        <dbReference type="ARBA" id="ARBA00022490"/>
    </source>
</evidence>
<dbReference type="EC" id="2.1.1.193" evidence="3 12"/>
<keyword evidence="5 12" id="KW-0963">Cytoplasm</keyword>
<evidence type="ECO:0000256" key="10">
    <source>
        <dbReference type="ARBA" id="ARBA00025699"/>
    </source>
</evidence>
<evidence type="ECO:0000259" key="14">
    <source>
        <dbReference type="Pfam" id="PF04452"/>
    </source>
</evidence>
<evidence type="ECO:0000256" key="2">
    <source>
        <dbReference type="ARBA" id="ARBA00005528"/>
    </source>
</evidence>
<evidence type="ECO:0000313" key="16">
    <source>
        <dbReference type="Proteomes" id="UP000278422"/>
    </source>
</evidence>
<keyword evidence="16" id="KW-1185">Reference proteome</keyword>
<dbReference type="GO" id="GO:0070475">
    <property type="term" value="P:rRNA base methylation"/>
    <property type="evidence" value="ECO:0007669"/>
    <property type="project" value="TreeGrafter"/>
</dbReference>
<organism evidence="15 16">
    <name type="scientific">Corynebacterium bovis</name>
    <dbReference type="NCBI Taxonomy" id="36808"/>
    <lineage>
        <taxon>Bacteria</taxon>
        <taxon>Bacillati</taxon>
        <taxon>Actinomycetota</taxon>
        <taxon>Actinomycetes</taxon>
        <taxon>Mycobacteriales</taxon>
        <taxon>Corynebacteriaceae</taxon>
        <taxon>Corynebacterium</taxon>
    </lineage>
</organism>
<dbReference type="AlphaFoldDB" id="A0A3R8RGK9"/>
<evidence type="ECO:0000256" key="7">
    <source>
        <dbReference type="ARBA" id="ARBA00022603"/>
    </source>
</evidence>
<evidence type="ECO:0000256" key="13">
    <source>
        <dbReference type="SAM" id="MobiDB-lite"/>
    </source>
</evidence>
<keyword evidence="9 12" id="KW-0949">S-adenosyl-L-methionine</keyword>
<dbReference type="PANTHER" id="PTHR30027:SF3">
    <property type="entry name" value="16S RRNA (URACIL(1498)-N(3))-METHYLTRANSFERASE"/>
    <property type="match status" value="1"/>
</dbReference>
<accession>A0A3R8RGK9</accession>
<dbReference type="PANTHER" id="PTHR30027">
    <property type="entry name" value="RIBOSOMAL RNA SMALL SUBUNIT METHYLTRANSFERASE E"/>
    <property type="match status" value="1"/>
</dbReference>
<evidence type="ECO:0000256" key="12">
    <source>
        <dbReference type="PIRNR" id="PIRNR015601"/>
    </source>
</evidence>
<gene>
    <name evidence="15" type="ORF">CXF42_07310</name>
</gene>
<reference evidence="15 16" key="1">
    <citation type="submission" date="2018-01" db="EMBL/GenBank/DDBJ databases">
        <title>Twenty Corynebacterium bovis Genomes.</title>
        <authorList>
            <person name="Gulvik C.A."/>
        </authorList>
    </citation>
    <scope>NUCLEOTIDE SEQUENCE [LARGE SCALE GENOMIC DNA]</scope>
    <source>
        <strain evidence="15 16">16-2004</strain>
    </source>
</reference>
<dbReference type="SUPFAM" id="SSF75217">
    <property type="entry name" value="alpha/beta knot"/>
    <property type="match status" value="1"/>
</dbReference>
<dbReference type="CDD" id="cd18084">
    <property type="entry name" value="RsmE-like"/>
    <property type="match status" value="1"/>
</dbReference>
<dbReference type="Proteomes" id="UP000278422">
    <property type="component" value="Unassembled WGS sequence"/>
</dbReference>
<evidence type="ECO:0000256" key="6">
    <source>
        <dbReference type="ARBA" id="ARBA00022552"/>
    </source>
</evidence>
<dbReference type="PIRSF" id="PIRSF015601">
    <property type="entry name" value="MTase_slr0722"/>
    <property type="match status" value="1"/>
</dbReference>
<evidence type="ECO:0000256" key="4">
    <source>
        <dbReference type="ARBA" id="ARBA00013673"/>
    </source>
</evidence>
<dbReference type="InterPro" id="IPR029028">
    <property type="entry name" value="Alpha/beta_knot_MTases"/>
</dbReference>